<keyword evidence="1" id="KW-0732">Signal</keyword>
<keyword evidence="3" id="KW-1185">Reference proteome</keyword>
<evidence type="ECO:0000256" key="1">
    <source>
        <dbReference type="SAM" id="SignalP"/>
    </source>
</evidence>
<proteinExistence type="predicted"/>
<evidence type="ECO:0000313" key="3">
    <source>
        <dbReference type="Proteomes" id="UP001221757"/>
    </source>
</evidence>
<sequence length="160" mass="17892">MQFFKLVAFASAIVMGVAATALSEDQTGAMMKRCTDLWALLNSADIQPAVCCKWFPPQRISLLLHSLVCVDIDPYCIYLIPMVRMSQPDCEGASEGEEPVDRNFAMNLNEANCKQVLIFMTKLISTSVSIASCDRGFSRARLEHQLILLRPDLNRKSFNI</sequence>
<comment type="caution">
    <text evidence="2">The sequence shown here is derived from an EMBL/GenBank/DDBJ whole genome shotgun (WGS) entry which is preliminary data.</text>
</comment>
<protein>
    <submittedName>
        <fullName evidence="2">Uncharacterized protein</fullName>
    </submittedName>
</protein>
<name>A0AAD7G983_MYCRO</name>
<dbReference type="AlphaFoldDB" id="A0AAD7G983"/>
<reference evidence="2" key="1">
    <citation type="submission" date="2023-03" db="EMBL/GenBank/DDBJ databases">
        <title>Massive genome expansion in bonnet fungi (Mycena s.s.) driven by repeated elements and novel gene families across ecological guilds.</title>
        <authorList>
            <consortium name="Lawrence Berkeley National Laboratory"/>
            <person name="Harder C.B."/>
            <person name="Miyauchi S."/>
            <person name="Viragh M."/>
            <person name="Kuo A."/>
            <person name="Thoen E."/>
            <person name="Andreopoulos B."/>
            <person name="Lu D."/>
            <person name="Skrede I."/>
            <person name="Drula E."/>
            <person name="Henrissat B."/>
            <person name="Morin E."/>
            <person name="Kohler A."/>
            <person name="Barry K."/>
            <person name="LaButti K."/>
            <person name="Morin E."/>
            <person name="Salamov A."/>
            <person name="Lipzen A."/>
            <person name="Mereny Z."/>
            <person name="Hegedus B."/>
            <person name="Baldrian P."/>
            <person name="Stursova M."/>
            <person name="Weitz H."/>
            <person name="Taylor A."/>
            <person name="Grigoriev I.V."/>
            <person name="Nagy L.G."/>
            <person name="Martin F."/>
            <person name="Kauserud H."/>
        </authorList>
    </citation>
    <scope>NUCLEOTIDE SEQUENCE</scope>
    <source>
        <strain evidence="2">CBHHK067</strain>
    </source>
</reference>
<dbReference type="Proteomes" id="UP001221757">
    <property type="component" value="Unassembled WGS sequence"/>
</dbReference>
<accession>A0AAD7G983</accession>
<evidence type="ECO:0000313" key="2">
    <source>
        <dbReference type="EMBL" id="KAJ7679972.1"/>
    </source>
</evidence>
<feature type="chain" id="PRO_5042031942" evidence="1">
    <location>
        <begin position="20"/>
        <end position="160"/>
    </location>
</feature>
<dbReference type="EMBL" id="JARKIE010000125">
    <property type="protein sequence ID" value="KAJ7679972.1"/>
    <property type="molecule type" value="Genomic_DNA"/>
</dbReference>
<feature type="signal peptide" evidence="1">
    <location>
        <begin position="1"/>
        <end position="19"/>
    </location>
</feature>
<organism evidence="2 3">
    <name type="scientific">Mycena rosella</name>
    <name type="common">Pink bonnet</name>
    <name type="synonym">Agaricus rosellus</name>
    <dbReference type="NCBI Taxonomy" id="1033263"/>
    <lineage>
        <taxon>Eukaryota</taxon>
        <taxon>Fungi</taxon>
        <taxon>Dikarya</taxon>
        <taxon>Basidiomycota</taxon>
        <taxon>Agaricomycotina</taxon>
        <taxon>Agaricomycetes</taxon>
        <taxon>Agaricomycetidae</taxon>
        <taxon>Agaricales</taxon>
        <taxon>Marasmiineae</taxon>
        <taxon>Mycenaceae</taxon>
        <taxon>Mycena</taxon>
    </lineage>
</organism>
<gene>
    <name evidence="2" type="ORF">B0H17DRAFT_1138879</name>
</gene>